<evidence type="ECO:0000256" key="3">
    <source>
        <dbReference type="PROSITE-ProRule" id="PRU10038"/>
    </source>
</evidence>
<dbReference type="AlphaFoldDB" id="A0A9N9XWL3"/>
<keyword evidence="2" id="KW-0378">Hydrolase</keyword>
<dbReference type="OrthoDB" id="2152029at2759"/>
<gene>
    <name evidence="6" type="ORF">CBYS24578_00009573</name>
</gene>
<feature type="transmembrane region" description="Helical" evidence="4">
    <location>
        <begin position="13"/>
        <end position="32"/>
    </location>
</feature>
<reference evidence="6" key="1">
    <citation type="submission" date="2021-10" db="EMBL/GenBank/DDBJ databases">
        <authorList>
            <person name="Piombo E."/>
        </authorList>
    </citation>
    <scope>NUCLEOTIDE SEQUENCE</scope>
</reference>
<comment type="caution">
    <text evidence="6">The sequence shown here is derived from an EMBL/GenBank/DDBJ whole genome shotgun (WGS) entry which is preliminary data.</text>
</comment>
<feature type="domain" description="Alpha/beta hydrolase fold-3" evidence="5">
    <location>
        <begin position="161"/>
        <end position="335"/>
    </location>
</feature>
<dbReference type="InterPro" id="IPR013094">
    <property type="entry name" value="AB_hydrolase_3"/>
</dbReference>
<evidence type="ECO:0000259" key="5">
    <source>
        <dbReference type="Pfam" id="PF07859"/>
    </source>
</evidence>
<keyword evidence="4" id="KW-1133">Transmembrane helix</keyword>
<dbReference type="EMBL" id="CABFNO020001328">
    <property type="protein sequence ID" value="CAG9982004.1"/>
    <property type="molecule type" value="Genomic_DNA"/>
</dbReference>
<organism evidence="6 7">
    <name type="scientific">Clonostachys byssicola</name>
    <dbReference type="NCBI Taxonomy" id="160290"/>
    <lineage>
        <taxon>Eukaryota</taxon>
        <taxon>Fungi</taxon>
        <taxon>Dikarya</taxon>
        <taxon>Ascomycota</taxon>
        <taxon>Pezizomycotina</taxon>
        <taxon>Sordariomycetes</taxon>
        <taxon>Hypocreomycetidae</taxon>
        <taxon>Hypocreales</taxon>
        <taxon>Bionectriaceae</taxon>
        <taxon>Clonostachys</taxon>
    </lineage>
</organism>
<dbReference type="Proteomes" id="UP000754883">
    <property type="component" value="Unassembled WGS sequence"/>
</dbReference>
<dbReference type="PROSITE" id="PS01174">
    <property type="entry name" value="LIPASE_GDXG_SER"/>
    <property type="match status" value="1"/>
</dbReference>
<name>A0A9N9XWL3_9HYPO</name>
<evidence type="ECO:0000256" key="4">
    <source>
        <dbReference type="SAM" id="Phobius"/>
    </source>
</evidence>
<dbReference type="InterPro" id="IPR033140">
    <property type="entry name" value="Lipase_GDXG_put_SER_AS"/>
</dbReference>
<protein>
    <recommendedName>
        <fullName evidence="5">Alpha/beta hydrolase fold-3 domain-containing protein</fullName>
    </recommendedName>
</protein>
<dbReference type="GO" id="GO:0016787">
    <property type="term" value="F:hydrolase activity"/>
    <property type="evidence" value="ECO:0007669"/>
    <property type="project" value="UniProtKB-KW"/>
</dbReference>
<dbReference type="PANTHER" id="PTHR48081">
    <property type="entry name" value="AB HYDROLASE SUPERFAMILY PROTEIN C4A8.06C"/>
    <property type="match status" value="1"/>
</dbReference>
<dbReference type="PANTHER" id="PTHR48081:SF17">
    <property type="entry name" value="ALPHA_BETA HYDROLASE FOLD-3 DOMAIN-CONTAINING PROTEIN"/>
    <property type="match status" value="1"/>
</dbReference>
<dbReference type="InterPro" id="IPR029058">
    <property type="entry name" value="AB_hydrolase_fold"/>
</dbReference>
<dbReference type="Pfam" id="PF07859">
    <property type="entry name" value="Abhydrolase_3"/>
    <property type="match status" value="1"/>
</dbReference>
<comment type="similarity">
    <text evidence="1">Belongs to the 'GDXG' lipolytic enzyme family.</text>
</comment>
<evidence type="ECO:0000256" key="2">
    <source>
        <dbReference type="ARBA" id="ARBA00022801"/>
    </source>
</evidence>
<evidence type="ECO:0000313" key="6">
    <source>
        <dbReference type="EMBL" id="CAG9982004.1"/>
    </source>
</evidence>
<evidence type="ECO:0000313" key="7">
    <source>
        <dbReference type="Proteomes" id="UP000754883"/>
    </source>
</evidence>
<dbReference type="SUPFAM" id="SSF53474">
    <property type="entry name" value="alpha/beta-Hydrolases"/>
    <property type="match status" value="1"/>
</dbReference>
<keyword evidence="4" id="KW-0812">Transmembrane</keyword>
<accession>A0A9N9XWL3</accession>
<keyword evidence="7" id="KW-1185">Reference proteome</keyword>
<sequence>MSEPLLSKQPFKALAQAGLFFALPPYLIYAILRNSIPSLRIEPEWSFRTSLMVGIMHLQYSLTAATRNQLPEQLKAGKSGEYVRIPPPDEEVVVGVASSTVVKTKSQPGVWYPSAPPPETAQDEKVLLHFPGVAFVIAVPSDFLGPVISKDLPKAIGATRMLYAQYRLARDEESRFPGALLDAVTFYSHVLSLGVKPANIIVSGDSAGGTLALTLLRYLQTSGCGLPLPAAVLAWSPWVDIPADAGAAFTRARNSPKEILNAEVLQWGADAYRPQGELTDEVEAYVNPLHRPIETQVPLFLQAGGSEAFMDTVARFAEEQVKINGRESTRFHESPFGTHDMLASHHLVGITGENEAAIAKLREYLAEVGVWVKQ</sequence>
<keyword evidence="4" id="KW-0472">Membrane</keyword>
<evidence type="ECO:0000256" key="1">
    <source>
        <dbReference type="ARBA" id="ARBA00010515"/>
    </source>
</evidence>
<dbReference type="InterPro" id="IPR050300">
    <property type="entry name" value="GDXG_lipolytic_enzyme"/>
</dbReference>
<proteinExistence type="inferred from homology"/>
<dbReference type="Gene3D" id="3.40.50.1820">
    <property type="entry name" value="alpha/beta hydrolase"/>
    <property type="match status" value="1"/>
</dbReference>
<feature type="active site" evidence="3">
    <location>
        <position position="206"/>
    </location>
</feature>